<dbReference type="HOGENOM" id="CLU_041217_23_0_1"/>
<dbReference type="InterPro" id="IPR005225">
    <property type="entry name" value="Small_GTP-bd"/>
</dbReference>
<dbReference type="SMART" id="SM00173">
    <property type="entry name" value="RAS"/>
    <property type="match status" value="1"/>
</dbReference>
<dbReference type="Proteomes" id="UP000013827">
    <property type="component" value="Unassembled WGS sequence"/>
</dbReference>
<dbReference type="InterPro" id="IPR001806">
    <property type="entry name" value="Small_GTPase"/>
</dbReference>
<protein>
    <submittedName>
        <fullName evidence="2">Uncharacterized protein</fullName>
    </submittedName>
</protein>
<sequence length="220" mass="24072">MPRSDYQFKCVLIGDSGVGKTSLIRTFATGGSPLSAPSAGGVDFATRQLELKGKTVEAQMWDTAGMERHRAVTAGFYRGAVGAFVVFDLTSHASFGHCERWLRELRAHRAEGEPHLPLVMMLLGTKADLRRRRAVVAQDAKEFAQRHRLLYAECSSSDASEVNQAFERVLAEVFRRVRKSIEAGQCNPDRPAPVLINTVLLTPAQQARDEGRAQAAGGCC</sequence>
<dbReference type="PaxDb" id="2903-EOD06626"/>
<dbReference type="PROSITE" id="PS51419">
    <property type="entry name" value="RAB"/>
    <property type="match status" value="1"/>
</dbReference>
<dbReference type="PANTHER" id="PTHR47979">
    <property type="entry name" value="DRAB11-RELATED"/>
    <property type="match status" value="1"/>
</dbReference>
<dbReference type="KEGG" id="ehx:EMIHUDRAFT_121256"/>
<dbReference type="OMA" id="FGHCERW"/>
<dbReference type="SMART" id="SM00176">
    <property type="entry name" value="RAN"/>
    <property type="match status" value="1"/>
</dbReference>
<proteinExistence type="inferred from homology"/>
<comment type="similarity">
    <text evidence="1">Belongs to the small GTPase superfamily. Rab family.</text>
</comment>
<dbReference type="GeneID" id="17252777"/>
<dbReference type="STRING" id="2903.R1D6V8"/>
<dbReference type="AlphaFoldDB" id="A0A0D3I5U1"/>
<dbReference type="SMART" id="SM00174">
    <property type="entry name" value="RHO"/>
    <property type="match status" value="1"/>
</dbReference>
<dbReference type="GO" id="GO:0003924">
    <property type="term" value="F:GTPase activity"/>
    <property type="evidence" value="ECO:0007669"/>
    <property type="project" value="InterPro"/>
</dbReference>
<reference evidence="3" key="1">
    <citation type="journal article" date="2013" name="Nature">
        <title>Pan genome of the phytoplankton Emiliania underpins its global distribution.</title>
        <authorList>
            <person name="Read B.A."/>
            <person name="Kegel J."/>
            <person name="Klute M.J."/>
            <person name="Kuo A."/>
            <person name="Lefebvre S.C."/>
            <person name="Maumus F."/>
            <person name="Mayer C."/>
            <person name="Miller J."/>
            <person name="Monier A."/>
            <person name="Salamov A."/>
            <person name="Young J."/>
            <person name="Aguilar M."/>
            <person name="Claverie J.M."/>
            <person name="Frickenhaus S."/>
            <person name="Gonzalez K."/>
            <person name="Herman E.K."/>
            <person name="Lin Y.C."/>
            <person name="Napier J."/>
            <person name="Ogata H."/>
            <person name="Sarno A.F."/>
            <person name="Shmutz J."/>
            <person name="Schroeder D."/>
            <person name="de Vargas C."/>
            <person name="Verret F."/>
            <person name="von Dassow P."/>
            <person name="Valentin K."/>
            <person name="Van de Peer Y."/>
            <person name="Wheeler G."/>
            <person name="Dacks J.B."/>
            <person name="Delwiche C.F."/>
            <person name="Dyhrman S.T."/>
            <person name="Glockner G."/>
            <person name="John U."/>
            <person name="Richards T."/>
            <person name="Worden A.Z."/>
            <person name="Zhang X."/>
            <person name="Grigoriev I.V."/>
            <person name="Allen A.E."/>
            <person name="Bidle K."/>
            <person name="Borodovsky M."/>
            <person name="Bowler C."/>
            <person name="Brownlee C."/>
            <person name="Cock J.M."/>
            <person name="Elias M."/>
            <person name="Gladyshev V.N."/>
            <person name="Groth M."/>
            <person name="Guda C."/>
            <person name="Hadaegh A."/>
            <person name="Iglesias-Rodriguez M.D."/>
            <person name="Jenkins J."/>
            <person name="Jones B.M."/>
            <person name="Lawson T."/>
            <person name="Leese F."/>
            <person name="Lindquist E."/>
            <person name="Lobanov A."/>
            <person name="Lomsadze A."/>
            <person name="Malik S.B."/>
            <person name="Marsh M.E."/>
            <person name="Mackinder L."/>
            <person name="Mock T."/>
            <person name="Mueller-Roeber B."/>
            <person name="Pagarete A."/>
            <person name="Parker M."/>
            <person name="Probert I."/>
            <person name="Quesneville H."/>
            <person name="Raines C."/>
            <person name="Rensing S.A."/>
            <person name="Riano-Pachon D.M."/>
            <person name="Richier S."/>
            <person name="Rokitta S."/>
            <person name="Shiraiwa Y."/>
            <person name="Soanes D.M."/>
            <person name="van der Giezen M."/>
            <person name="Wahlund T.M."/>
            <person name="Williams B."/>
            <person name="Wilson W."/>
            <person name="Wolfe G."/>
            <person name="Wurch L.L."/>
        </authorList>
    </citation>
    <scope>NUCLEOTIDE SEQUENCE</scope>
</reference>
<keyword evidence="3" id="KW-1185">Reference proteome</keyword>
<dbReference type="FunFam" id="3.40.50.300:FF:001447">
    <property type="entry name" value="Ras-related protein Rab-1B"/>
    <property type="match status" value="1"/>
</dbReference>
<evidence type="ECO:0000313" key="3">
    <source>
        <dbReference type="Proteomes" id="UP000013827"/>
    </source>
</evidence>
<dbReference type="Gene3D" id="3.40.50.300">
    <property type="entry name" value="P-loop containing nucleotide triphosphate hydrolases"/>
    <property type="match status" value="1"/>
</dbReference>
<dbReference type="Pfam" id="PF00071">
    <property type="entry name" value="Ras"/>
    <property type="match status" value="1"/>
</dbReference>
<dbReference type="RefSeq" id="XP_005759055.1">
    <property type="nucleotide sequence ID" value="XM_005758998.1"/>
</dbReference>
<name>A0A0D3I5U1_EMIH1</name>
<dbReference type="InterPro" id="IPR027417">
    <property type="entry name" value="P-loop_NTPase"/>
</dbReference>
<dbReference type="eggNOG" id="KOG0087">
    <property type="taxonomic scope" value="Eukaryota"/>
</dbReference>
<evidence type="ECO:0000313" key="2">
    <source>
        <dbReference type="EnsemblProtists" id="EOD06626"/>
    </source>
</evidence>
<dbReference type="SMART" id="SM00175">
    <property type="entry name" value="RAB"/>
    <property type="match status" value="1"/>
</dbReference>
<organism evidence="2 3">
    <name type="scientific">Emiliania huxleyi (strain CCMP1516)</name>
    <dbReference type="NCBI Taxonomy" id="280463"/>
    <lineage>
        <taxon>Eukaryota</taxon>
        <taxon>Haptista</taxon>
        <taxon>Haptophyta</taxon>
        <taxon>Prymnesiophyceae</taxon>
        <taxon>Isochrysidales</taxon>
        <taxon>Noelaerhabdaceae</taxon>
        <taxon>Emiliania</taxon>
    </lineage>
</organism>
<dbReference type="PROSITE" id="PS51421">
    <property type="entry name" value="RAS"/>
    <property type="match status" value="1"/>
</dbReference>
<dbReference type="EnsemblProtists" id="EOD06626">
    <property type="protein sequence ID" value="EOD06626"/>
    <property type="gene ID" value="EMIHUDRAFT_121256"/>
</dbReference>
<dbReference type="InterPro" id="IPR050209">
    <property type="entry name" value="Rab_GTPases_membrane_traffic"/>
</dbReference>
<dbReference type="PRINTS" id="PR00449">
    <property type="entry name" value="RASTRNSFRMNG"/>
</dbReference>
<dbReference type="GO" id="GO:0005525">
    <property type="term" value="F:GTP binding"/>
    <property type="evidence" value="ECO:0007669"/>
    <property type="project" value="InterPro"/>
</dbReference>
<dbReference type="SUPFAM" id="SSF52540">
    <property type="entry name" value="P-loop containing nucleoside triphosphate hydrolases"/>
    <property type="match status" value="1"/>
</dbReference>
<reference evidence="2" key="2">
    <citation type="submission" date="2024-10" db="UniProtKB">
        <authorList>
            <consortium name="EnsemblProtists"/>
        </authorList>
    </citation>
    <scope>IDENTIFICATION</scope>
</reference>
<dbReference type="NCBIfam" id="TIGR00231">
    <property type="entry name" value="small_GTP"/>
    <property type="match status" value="1"/>
</dbReference>
<accession>A0A0D3I5U1</accession>
<evidence type="ECO:0000256" key="1">
    <source>
        <dbReference type="ARBA" id="ARBA00006270"/>
    </source>
</evidence>